<protein>
    <recommendedName>
        <fullName evidence="4">Lipoprotein</fullName>
    </recommendedName>
</protein>
<evidence type="ECO:0000313" key="2">
    <source>
        <dbReference type="EMBL" id="SDI61352.1"/>
    </source>
</evidence>
<sequence length="292" mass="33225">MNKLLTITCSLAVLALSSCTDFSVADVDLSGSKGVGMTRYDGTIYEYLKAGDPELGLTFDSLMYFLDLPDEEEDALGIPLELNELRRALKDETGQCTLMALPDSCFRTALESLNRYRKLNKLQLTAEDLDEDAGEKESYAVGELTLKKLWNYQKRLEAPVLDKEGNPIYIDYEYKSQMDSLLCRYMVPGLYDTEQLSTSSPIEGQFVQGLHSYRMSLLYRRLPASGYLNGGPKEITFYDMGNTLDKDNWEPAKVLWTDIYAKNGVIHVMVPQHEFGFGKFIHYFRNLGHEIY</sequence>
<dbReference type="EMBL" id="FNDO01000059">
    <property type="protein sequence ID" value="SDI61352.1"/>
    <property type="molecule type" value="Genomic_DNA"/>
</dbReference>
<evidence type="ECO:0000313" key="3">
    <source>
        <dbReference type="Proteomes" id="UP000181870"/>
    </source>
</evidence>
<gene>
    <name evidence="2" type="ORF">SAMN05192582_10596</name>
</gene>
<organism evidence="2 3">
    <name type="scientific">Bacteroides ovatus</name>
    <dbReference type="NCBI Taxonomy" id="28116"/>
    <lineage>
        <taxon>Bacteria</taxon>
        <taxon>Pseudomonadati</taxon>
        <taxon>Bacteroidota</taxon>
        <taxon>Bacteroidia</taxon>
        <taxon>Bacteroidales</taxon>
        <taxon>Bacteroidaceae</taxon>
        <taxon>Bacteroides</taxon>
    </lineage>
</organism>
<reference evidence="2 3" key="1">
    <citation type="submission" date="2016-10" db="EMBL/GenBank/DDBJ databases">
        <authorList>
            <person name="de Groot N.N."/>
        </authorList>
    </citation>
    <scope>NUCLEOTIDE SEQUENCE [LARGE SCALE GENOMIC DNA]</scope>
    <source>
        <strain evidence="2 3">NLAE-zl-C57</strain>
    </source>
</reference>
<accession>A0A1G8M043</accession>
<dbReference type="RefSeq" id="WP_074638522.1">
    <property type="nucleotide sequence ID" value="NZ_FNDO01000059.1"/>
</dbReference>
<dbReference type="Gene3D" id="2.30.180.10">
    <property type="entry name" value="FAS1 domain"/>
    <property type="match status" value="1"/>
</dbReference>
<evidence type="ECO:0008006" key="4">
    <source>
        <dbReference type="Google" id="ProtNLM"/>
    </source>
</evidence>
<evidence type="ECO:0000256" key="1">
    <source>
        <dbReference type="SAM" id="SignalP"/>
    </source>
</evidence>
<name>A0A1G8M043_BACOV</name>
<dbReference type="SUPFAM" id="SSF82153">
    <property type="entry name" value="FAS1 domain"/>
    <property type="match status" value="1"/>
</dbReference>
<dbReference type="PROSITE" id="PS51257">
    <property type="entry name" value="PROKAR_LIPOPROTEIN"/>
    <property type="match status" value="1"/>
</dbReference>
<dbReference type="InterPro" id="IPR036378">
    <property type="entry name" value="FAS1_dom_sf"/>
</dbReference>
<dbReference type="AlphaFoldDB" id="A0A1G8M043"/>
<feature type="chain" id="PRO_5010241617" description="Lipoprotein" evidence="1">
    <location>
        <begin position="26"/>
        <end position="292"/>
    </location>
</feature>
<proteinExistence type="predicted"/>
<keyword evidence="1" id="KW-0732">Signal</keyword>
<feature type="signal peptide" evidence="1">
    <location>
        <begin position="1"/>
        <end position="25"/>
    </location>
</feature>
<dbReference type="Proteomes" id="UP000181870">
    <property type="component" value="Unassembled WGS sequence"/>
</dbReference>